<evidence type="ECO:0000313" key="3">
    <source>
        <dbReference type="Proteomes" id="UP001233999"/>
    </source>
</evidence>
<comment type="caution">
    <text evidence="2">The sequence shown here is derived from an EMBL/GenBank/DDBJ whole genome shotgun (WGS) entry which is preliminary data.</text>
</comment>
<sequence>MREISQKRGEVSSRVRFMLQDVIELRQNKWVPRRDDSNPKTMDQIQKGSREGGVKSAGNSQLGTTNSQEAGRQGNAKPQEQSWRRWLEHGTSGSCNPLHCRY</sequence>
<dbReference type="AlphaFoldDB" id="A0AAD8ADR3"/>
<evidence type="ECO:0000256" key="1">
    <source>
        <dbReference type="SAM" id="MobiDB-lite"/>
    </source>
</evidence>
<feature type="compositionally biased region" description="Polar residues" evidence="1">
    <location>
        <begin position="57"/>
        <end position="81"/>
    </location>
</feature>
<reference evidence="2" key="1">
    <citation type="journal article" date="2023" name="IScience">
        <title>Live-bearing cockroach genome reveals convergent evolutionary mechanisms linked to viviparity in insects and beyond.</title>
        <authorList>
            <person name="Fouks B."/>
            <person name="Harrison M.C."/>
            <person name="Mikhailova A.A."/>
            <person name="Marchal E."/>
            <person name="English S."/>
            <person name="Carruthers M."/>
            <person name="Jennings E.C."/>
            <person name="Chiamaka E.L."/>
            <person name="Frigard R.A."/>
            <person name="Pippel M."/>
            <person name="Attardo G.M."/>
            <person name="Benoit J.B."/>
            <person name="Bornberg-Bauer E."/>
            <person name="Tobe S.S."/>
        </authorList>
    </citation>
    <scope>NUCLEOTIDE SEQUENCE</scope>
    <source>
        <strain evidence="2">Stay&amp;Tobe</strain>
    </source>
</reference>
<dbReference type="PANTHER" id="PTHR23253">
    <property type="entry name" value="EUKARYOTIC TRANSLATION INITIATION FACTOR 4 GAMMA"/>
    <property type="match status" value="1"/>
</dbReference>
<dbReference type="GO" id="GO:0003743">
    <property type="term" value="F:translation initiation factor activity"/>
    <property type="evidence" value="ECO:0007669"/>
    <property type="project" value="TreeGrafter"/>
</dbReference>
<name>A0AAD8ADR3_DIPPU</name>
<dbReference type="GO" id="GO:0003729">
    <property type="term" value="F:mRNA binding"/>
    <property type="evidence" value="ECO:0007669"/>
    <property type="project" value="TreeGrafter"/>
</dbReference>
<dbReference type="EMBL" id="JASPKZ010001966">
    <property type="protein sequence ID" value="KAJ9596731.1"/>
    <property type="molecule type" value="Genomic_DNA"/>
</dbReference>
<organism evidence="2 3">
    <name type="scientific">Diploptera punctata</name>
    <name type="common">Pacific beetle cockroach</name>
    <dbReference type="NCBI Taxonomy" id="6984"/>
    <lineage>
        <taxon>Eukaryota</taxon>
        <taxon>Metazoa</taxon>
        <taxon>Ecdysozoa</taxon>
        <taxon>Arthropoda</taxon>
        <taxon>Hexapoda</taxon>
        <taxon>Insecta</taxon>
        <taxon>Pterygota</taxon>
        <taxon>Neoptera</taxon>
        <taxon>Polyneoptera</taxon>
        <taxon>Dictyoptera</taxon>
        <taxon>Blattodea</taxon>
        <taxon>Blaberoidea</taxon>
        <taxon>Blaberidae</taxon>
        <taxon>Diplopterinae</taxon>
        <taxon>Diploptera</taxon>
    </lineage>
</organism>
<proteinExistence type="predicted"/>
<reference evidence="2" key="2">
    <citation type="submission" date="2023-05" db="EMBL/GenBank/DDBJ databases">
        <authorList>
            <person name="Fouks B."/>
        </authorList>
    </citation>
    <scope>NUCLEOTIDE SEQUENCE</scope>
    <source>
        <strain evidence="2">Stay&amp;Tobe</strain>
        <tissue evidence="2">Testes</tissue>
    </source>
</reference>
<feature type="compositionally biased region" description="Basic and acidic residues" evidence="1">
    <location>
        <begin position="28"/>
        <end position="38"/>
    </location>
</feature>
<gene>
    <name evidence="2" type="ORF">L9F63_012237</name>
</gene>
<evidence type="ECO:0008006" key="4">
    <source>
        <dbReference type="Google" id="ProtNLM"/>
    </source>
</evidence>
<evidence type="ECO:0000313" key="2">
    <source>
        <dbReference type="EMBL" id="KAJ9596731.1"/>
    </source>
</evidence>
<dbReference type="Gene3D" id="1.25.40.180">
    <property type="match status" value="1"/>
</dbReference>
<dbReference type="PANTHER" id="PTHR23253:SF78">
    <property type="entry name" value="EUKARYOTIC TRANSLATION INITIATION FACTOR 4G1, ISOFORM B-RELATED"/>
    <property type="match status" value="1"/>
</dbReference>
<dbReference type="GO" id="GO:0016281">
    <property type="term" value="C:eukaryotic translation initiation factor 4F complex"/>
    <property type="evidence" value="ECO:0007669"/>
    <property type="project" value="TreeGrafter"/>
</dbReference>
<feature type="region of interest" description="Disordered" evidence="1">
    <location>
        <begin position="28"/>
        <end position="102"/>
    </location>
</feature>
<protein>
    <recommendedName>
        <fullName evidence="4">Eukaryotic translation initiation factor 4 gamma 1</fullName>
    </recommendedName>
</protein>
<dbReference type="SUPFAM" id="SSF48371">
    <property type="entry name" value="ARM repeat"/>
    <property type="match status" value="1"/>
</dbReference>
<dbReference type="InterPro" id="IPR016024">
    <property type="entry name" value="ARM-type_fold"/>
</dbReference>
<keyword evidence="3" id="KW-1185">Reference proteome</keyword>
<dbReference type="Proteomes" id="UP001233999">
    <property type="component" value="Unassembled WGS sequence"/>
</dbReference>
<accession>A0AAD8ADR3</accession>